<dbReference type="EMBL" id="CP042161">
    <property type="protein sequence ID" value="QDS37692.1"/>
    <property type="molecule type" value="Genomic_DNA"/>
</dbReference>
<keyword evidence="6 8" id="KW-1133">Transmembrane helix</keyword>
<sequence>MKQGSLTFFQVVCMLMLTIGLMNHVIVIPILLDAAKRDSWISVILAGVIFLVWTCLLYSAIAKTRQQHLFLLLKKAYHPVVSHILAGIACVYLFMMCAITMRDTVTWIHVAFSPKMPTFFIALLLAGICLCNAYFGIRSIANTAVLFLPLVIFLGFFVMSSNYVHKSYMLLKPFLEFGMLPVWKGMVFVGAGYIELIILLFMQQHIRSKYSLLPLLILAIVLIGLTFGPVTGAIAEFGSGESEKLRYPAYEEWRLVNIGRYIEHMDFLSIYQWFSGTFIRMSLTIFLIVDIFRMENKAKKLVVLVLLYSLLIVIAVLPFSDNTFLDMLTAYILPIMFYTMLFYSFIIIVLVHWSSRRRGMIYEESQRE</sequence>
<evidence type="ECO:0000313" key="10">
    <source>
        <dbReference type="Proteomes" id="UP000317713"/>
    </source>
</evidence>
<dbReference type="PANTHER" id="PTHR34975:SF2">
    <property type="entry name" value="SPORE GERMINATION PROTEIN A2"/>
    <property type="match status" value="1"/>
</dbReference>
<feature type="transmembrane region" description="Helical" evidence="8">
    <location>
        <begin position="80"/>
        <end position="101"/>
    </location>
</feature>
<keyword evidence="5 8" id="KW-0812">Transmembrane</keyword>
<feature type="transmembrane region" description="Helical" evidence="8">
    <location>
        <begin position="270"/>
        <end position="289"/>
    </location>
</feature>
<feature type="transmembrane region" description="Helical" evidence="8">
    <location>
        <begin position="144"/>
        <end position="163"/>
    </location>
</feature>
<name>A0A517IFR4_BREBE</name>
<evidence type="ECO:0000256" key="5">
    <source>
        <dbReference type="ARBA" id="ARBA00022692"/>
    </source>
</evidence>
<feature type="transmembrane region" description="Helical" evidence="8">
    <location>
        <begin position="301"/>
        <end position="319"/>
    </location>
</feature>
<gene>
    <name evidence="9" type="ORF">FPS98_29005</name>
</gene>
<evidence type="ECO:0000256" key="2">
    <source>
        <dbReference type="ARBA" id="ARBA00007998"/>
    </source>
</evidence>
<dbReference type="NCBIfam" id="TIGR00912">
    <property type="entry name" value="2A0309"/>
    <property type="match status" value="1"/>
</dbReference>
<keyword evidence="4" id="KW-0309">Germination</keyword>
<evidence type="ECO:0000256" key="3">
    <source>
        <dbReference type="ARBA" id="ARBA00022448"/>
    </source>
</evidence>
<dbReference type="GO" id="GO:0016020">
    <property type="term" value="C:membrane"/>
    <property type="evidence" value="ECO:0007669"/>
    <property type="project" value="UniProtKB-SubCell"/>
</dbReference>
<feature type="transmembrane region" description="Helical" evidence="8">
    <location>
        <begin position="7"/>
        <end position="28"/>
    </location>
</feature>
<evidence type="ECO:0000256" key="4">
    <source>
        <dbReference type="ARBA" id="ARBA00022544"/>
    </source>
</evidence>
<evidence type="ECO:0000313" key="9">
    <source>
        <dbReference type="EMBL" id="QDS37692.1"/>
    </source>
</evidence>
<feature type="transmembrane region" description="Helical" evidence="8">
    <location>
        <begin position="40"/>
        <end position="59"/>
    </location>
</feature>
<feature type="transmembrane region" description="Helical" evidence="8">
    <location>
        <begin position="183"/>
        <end position="201"/>
    </location>
</feature>
<feature type="transmembrane region" description="Helical" evidence="8">
    <location>
        <begin position="213"/>
        <end position="235"/>
    </location>
</feature>
<evidence type="ECO:0000256" key="7">
    <source>
        <dbReference type="ARBA" id="ARBA00023136"/>
    </source>
</evidence>
<accession>A0A517IFR4</accession>
<dbReference type="Proteomes" id="UP000317713">
    <property type="component" value="Chromosome"/>
</dbReference>
<proteinExistence type="inferred from homology"/>
<keyword evidence="7 8" id="KW-0472">Membrane</keyword>
<protein>
    <submittedName>
        <fullName evidence="9">GerAB/ArcD/ProY family transporter</fullName>
    </submittedName>
</protein>
<dbReference type="Pfam" id="PF03845">
    <property type="entry name" value="Spore_permease"/>
    <property type="match status" value="1"/>
</dbReference>
<dbReference type="PANTHER" id="PTHR34975">
    <property type="entry name" value="SPORE GERMINATION PROTEIN A2"/>
    <property type="match status" value="1"/>
</dbReference>
<evidence type="ECO:0000256" key="6">
    <source>
        <dbReference type="ARBA" id="ARBA00022989"/>
    </source>
</evidence>
<dbReference type="RefSeq" id="WP_144619199.1">
    <property type="nucleotide sequence ID" value="NZ_CP042161.1"/>
</dbReference>
<comment type="subcellular location">
    <subcellularLocation>
        <location evidence="1">Membrane</location>
        <topology evidence="1">Multi-pass membrane protein</topology>
    </subcellularLocation>
</comment>
<dbReference type="InterPro" id="IPR004761">
    <property type="entry name" value="Spore_GerAB"/>
</dbReference>
<evidence type="ECO:0000256" key="1">
    <source>
        <dbReference type="ARBA" id="ARBA00004141"/>
    </source>
</evidence>
<dbReference type="GO" id="GO:0009847">
    <property type="term" value="P:spore germination"/>
    <property type="evidence" value="ECO:0007669"/>
    <property type="project" value="InterPro"/>
</dbReference>
<organism evidence="9 10">
    <name type="scientific">Brevibacillus brevis</name>
    <name type="common">Bacillus brevis</name>
    <dbReference type="NCBI Taxonomy" id="1393"/>
    <lineage>
        <taxon>Bacteria</taxon>
        <taxon>Bacillati</taxon>
        <taxon>Bacillota</taxon>
        <taxon>Bacilli</taxon>
        <taxon>Bacillales</taxon>
        <taxon>Paenibacillaceae</taxon>
        <taxon>Brevibacillus</taxon>
    </lineage>
</organism>
<keyword evidence="3" id="KW-0813">Transport</keyword>
<dbReference type="AlphaFoldDB" id="A0A517IFR4"/>
<feature type="transmembrane region" description="Helical" evidence="8">
    <location>
        <begin position="116"/>
        <end position="137"/>
    </location>
</feature>
<evidence type="ECO:0000256" key="8">
    <source>
        <dbReference type="SAM" id="Phobius"/>
    </source>
</evidence>
<reference evidence="9 10" key="1">
    <citation type="submission" date="2019-07" db="EMBL/GenBank/DDBJ databases">
        <title>Characterization of Brevibacillus brevis HK544, as a potential biocontrol agent.</title>
        <authorList>
            <person name="Kim H."/>
        </authorList>
    </citation>
    <scope>NUCLEOTIDE SEQUENCE [LARGE SCALE GENOMIC DNA]</scope>
    <source>
        <strain evidence="9 10">HK544</strain>
    </source>
</reference>
<comment type="similarity">
    <text evidence="2">Belongs to the amino acid-polyamine-organocation (APC) superfamily. Spore germination protein (SGP) (TC 2.A.3.9) family.</text>
</comment>
<feature type="transmembrane region" description="Helical" evidence="8">
    <location>
        <begin position="331"/>
        <end position="353"/>
    </location>
</feature>